<evidence type="ECO:0000313" key="1">
    <source>
        <dbReference type="EMBL" id="RDX75735.1"/>
    </source>
</evidence>
<dbReference type="EMBL" id="QJKJ01009740">
    <property type="protein sequence ID" value="RDX75735.1"/>
    <property type="molecule type" value="Genomic_DNA"/>
</dbReference>
<keyword evidence="2" id="KW-1185">Reference proteome</keyword>
<comment type="caution">
    <text evidence="1">The sequence shown here is derived from an EMBL/GenBank/DDBJ whole genome shotgun (WGS) entry which is preliminary data.</text>
</comment>
<name>A0A371FBQ8_MUCPR</name>
<protein>
    <submittedName>
        <fullName evidence="1">Uncharacterized protein</fullName>
    </submittedName>
</protein>
<accession>A0A371FBQ8</accession>
<proteinExistence type="predicted"/>
<evidence type="ECO:0000313" key="2">
    <source>
        <dbReference type="Proteomes" id="UP000257109"/>
    </source>
</evidence>
<organism evidence="1 2">
    <name type="scientific">Mucuna pruriens</name>
    <name type="common">Velvet bean</name>
    <name type="synonym">Dolichos pruriens</name>
    <dbReference type="NCBI Taxonomy" id="157652"/>
    <lineage>
        <taxon>Eukaryota</taxon>
        <taxon>Viridiplantae</taxon>
        <taxon>Streptophyta</taxon>
        <taxon>Embryophyta</taxon>
        <taxon>Tracheophyta</taxon>
        <taxon>Spermatophyta</taxon>
        <taxon>Magnoliopsida</taxon>
        <taxon>eudicotyledons</taxon>
        <taxon>Gunneridae</taxon>
        <taxon>Pentapetalae</taxon>
        <taxon>rosids</taxon>
        <taxon>fabids</taxon>
        <taxon>Fabales</taxon>
        <taxon>Fabaceae</taxon>
        <taxon>Papilionoideae</taxon>
        <taxon>50 kb inversion clade</taxon>
        <taxon>NPAAA clade</taxon>
        <taxon>indigoferoid/millettioid clade</taxon>
        <taxon>Phaseoleae</taxon>
        <taxon>Mucuna</taxon>
    </lineage>
</organism>
<dbReference type="Proteomes" id="UP000257109">
    <property type="component" value="Unassembled WGS sequence"/>
</dbReference>
<gene>
    <name evidence="1" type="ORF">CR513_44351</name>
</gene>
<dbReference type="AlphaFoldDB" id="A0A371FBQ8"/>
<reference evidence="1" key="1">
    <citation type="submission" date="2018-05" db="EMBL/GenBank/DDBJ databases">
        <title>Draft genome of Mucuna pruriens seed.</title>
        <authorList>
            <person name="Nnadi N.E."/>
            <person name="Vos R."/>
            <person name="Hasami M.H."/>
            <person name="Devisetty U.K."/>
            <person name="Aguiy J.C."/>
        </authorList>
    </citation>
    <scope>NUCLEOTIDE SEQUENCE [LARGE SCALE GENOMIC DNA]</scope>
    <source>
        <strain evidence="1">JCA_2017</strain>
    </source>
</reference>
<dbReference type="OrthoDB" id="1436830at2759"/>
<sequence>KATNSAEFESGAICGSMIWIYPKHTYKSRWLLAAESVISSTIVPIAATTKSSIIRQLTISRGPDEVISNKQFGVPAKHELQPQDIDRTTSQHCESSTVGWVREPSLTNNFESKGECERGITKKWERITTSSTVAKTLSARKPEYDEELLKMFRKVEINIPLLDTIKQIPKYAKFLKELCMHKRKKMKGGWNWEE</sequence>
<feature type="non-terminal residue" evidence="1">
    <location>
        <position position="1"/>
    </location>
</feature>